<evidence type="ECO:0000256" key="8">
    <source>
        <dbReference type="PROSITE-ProRule" id="PRU01193"/>
    </source>
</evidence>
<keyword evidence="2 8" id="KW-0812">Transmembrane</keyword>
<organism evidence="12 13">
    <name type="scientific">Candidatus Tagabacteria bacterium RIFCSPLOWO2_01_FULL_39_11</name>
    <dbReference type="NCBI Taxonomy" id="1802295"/>
    <lineage>
        <taxon>Bacteria</taxon>
        <taxon>Candidatus Tagaibacteriota</taxon>
    </lineage>
</organism>
<dbReference type="InterPro" id="IPR044751">
    <property type="entry name" value="Ion_transp-like_CBS"/>
</dbReference>
<keyword evidence="3" id="KW-0677">Repeat</keyword>
<evidence type="ECO:0000313" key="12">
    <source>
        <dbReference type="EMBL" id="OHA14064.1"/>
    </source>
</evidence>
<dbReference type="Proteomes" id="UP000178302">
    <property type="component" value="Unassembled WGS sequence"/>
</dbReference>
<dbReference type="Pfam" id="PF00571">
    <property type="entry name" value="CBS"/>
    <property type="match status" value="2"/>
</dbReference>
<evidence type="ECO:0000313" key="13">
    <source>
        <dbReference type="Proteomes" id="UP000178302"/>
    </source>
</evidence>
<evidence type="ECO:0000259" key="11">
    <source>
        <dbReference type="PROSITE" id="PS51846"/>
    </source>
</evidence>
<evidence type="ECO:0000256" key="6">
    <source>
        <dbReference type="ARBA" id="ARBA00023136"/>
    </source>
</evidence>
<feature type="transmembrane region" description="Helical" evidence="9">
    <location>
        <begin position="119"/>
        <end position="141"/>
    </location>
</feature>
<dbReference type="Gene3D" id="3.10.580.10">
    <property type="entry name" value="CBS-domain"/>
    <property type="match status" value="1"/>
</dbReference>
<feature type="transmembrane region" description="Helical" evidence="9">
    <location>
        <begin position="57"/>
        <end position="80"/>
    </location>
</feature>
<evidence type="ECO:0000259" key="10">
    <source>
        <dbReference type="PROSITE" id="PS51371"/>
    </source>
</evidence>
<keyword evidence="5 7" id="KW-0129">CBS domain</keyword>
<dbReference type="PANTHER" id="PTHR22777:SF4">
    <property type="entry name" value="UPF0053 PROTEIN SLL1254"/>
    <property type="match status" value="1"/>
</dbReference>
<dbReference type="InterPro" id="IPR046342">
    <property type="entry name" value="CBS_dom_sf"/>
</dbReference>
<dbReference type="PROSITE" id="PS51371">
    <property type="entry name" value="CBS"/>
    <property type="match status" value="2"/>
</dbReference>
<dbReference type="GO" id="GO:0005886">
    <property type="term" value="C:plasma membrane"/>
    <property type="evidence" value="ECO:0007669"/>
    <property type="project" value="TreeGrafter"/>
</dbReference>
<dbReference type="SUPFAM" id="SSF54631">
    <property type="entry name" value="CBS-domain pair"/>
    <property type="match status" value="1"/>
</dbReference>
<feature type="domain" description="CBS" evidence="10">
    <location>
        <begin position="261"/>
        <end position="318"/>
    </location>
</feature>
<dbReference type="PANTHER" id="PTHR22777">
    <property type="entry name" value="HEMOLYSIN-RELATED"/>
    <property type="match status" value="1"/>
</dbReference>
<protein>
    <recommendedName>
        <fullName evidence="14">HlyC/CorC family transporter</fullName>
    </recommendedName>
</protein>
<feature type="domain" description="CNNM transmembrane" evidence="11">
    <location>
        <begin position="1"/>
        <end position="177"/>
    </location>
</feature>
<keyword evidence="6 8" id="KW-0472">Membrane</keyword>
<dbReference type="InterPro" id="IPR002550">
    <property type="entry name" value="CNNM"/>
</dbReference>
<gene>
    <name evidence="12" type="ORF">A2909_03095</name>
</gene>
<evidence type="ECO:0000256" key="1">
    <source>
        <dbReference type="ARBA" id="ARBA00004141"/>
    </source>
</evidence>
<evidence type="ECO:0000256" key="4">
    <source>
        <dbReference type="ARBA" id="ARBA00022989"/>
    </source>
</evidence>
<keyword evidence="4 8" id="KW-1133">Transmembrane helix</keyword>
<accession>A0A1G2LRE3</accession>
<evidence type="ECO:0000256" key="7">
    <source>
        <dbReference type="PROSITE-ProRule" id="PRU00703"/>
    </source>
</evidence>
<evidence type="ECO:0000256" key="5">
    <source>
        <dbReference type="ARBA" id="ARBA00023122"/>
    </source>
</evidence>
<feature type="domain" description="CBS" evidence="10">
    <location>
        <begin position="196"/>
        <end position="256"/>
    </location>
</feature>
<feature type="transmembrane region" description="Helical" evidence="9">
    <location>
        <begin position="87"/>
        <end position="107"/>
    </location>
</feature>
<dbReference type="FunFam" id="3.10.580.10:FF:000002">
    <property type="entry name" value="Magnesium/cobalt efflux protein CorC"/>
    <property type="match status" value="1"/>
</dbReference>
<dbReference type="AlphaFoldDB" id="A0A1G2LRE3"/>
<reference evidence="12 13" key="1">
    <citation type="journal article" date="2016" name="Nat. Commun.">
        <title>Thousands of microbial genomes shed light on interconnected biogeochemical processes in an aquifer system.</title>
        <authorList>
            <person name="Anantharaman K."/>
            <person name="Brown C.T."/>
            <person name="Hug L.A."/>
            <person name="Sharon I."/>
            <person name="Castelle C.J."/>
            <person name="Probst A.J."/>
            <person name="Thomas B.C."/>
            <person name="Singh A."/>
            <person name="Wilkins M.J."/>
            <person name="Karaoz U."/>
            <person name="Brodie E.L."/>
            <person name="Williams K.H."/>
            <person name="Hubbard S.S."/>
            <person name="Banfield J.F."/>
        </authorList>
    </citation>
    <scope>NUCLEOTIDE SEQUENCE [LARGE SCALE GENOMIC DNA]</scope>
</reference>
<evidence type="ECO:0000256" key="9">
    <source>
        <dbReference type="SAM" id="Phobius"/>
    </source>
</evidence>
<comment type="subcellular location">
    <subcellularLocation>
        <location evidence="1">Membrane</location>
        <topology evidence="1">Multi-pass membrane protein</topology>
    </subcellularLocation>
</comment>
<dbReference type="CDD" id="cd04590">
    <property type="entry name" value="CBS_pair_CorC_HlyC_assoc"/>
    <property type="match status" value="1"/>
</dbReference>
<dbReference type="Pfam" id="PF01595">
    <property type="entry name" value="CNNM"/>
    <property type="match status" value="1"/>
</dbReference>
<evidence type="ECO:0000256" key="3">
    <source>
        <dbReference type="ARBA" id="ARBA00022737"/>
    </source>
</evidence>
<dbReference type="SMART" id="SM00116">
    <property type="entry name" value="CBS"/>
    <property type="match status" value="2"/>
</dbReference>
<dbReference type="PROSITE" id="PS51846">
    <property type="entry name" value="CNNM"/>
    <property type="match status" value="1"/>
</dbReference>
<sequence length="338" mass="37904">MQTLILTILIILSGSAFFSGIEAALFSISLSRAKVLAEQKKKGSASLVAVKENMRRPITVIVIFNNIFNIVGSMFVGIIASQVLDSAWIGAISAILTFLIIVFGEIIPKSIGENYAEKISLIAAKPLILATKIFFPFIWFIERATVYFTKKHKIVSEEEIRILSHLGHLEGSIEKDEKEMIHKVFRLNDLVAKDIMTPRTVVVALDGDKTLEELEEKIYSLTHSRLPVFHKSIDKIIGVCHQRNLLIALGKDQKKIKVSEFRHEVTFVPEDMKADELLALFQKQRCHIAIVADEFGGIAGLVTLEDVLEQLVGEIIDETDVEVDMRVKAKKLKEELLL</sequence>
<dbReference type="InterPro" id="IPR000644">
    <property type="entry name" value="CBS_dom"/>
</dbReference>
<dbReference type="EMBL" id="MHQZ01000018">
    <property type="protein sequence ID" value="OHA14064.1"/>
    <property type="molecule type" value="Genomic_DNA"/>
</dbReference>
<name>A0A1G2LRE3_9BACT</name>
<evidence type="ECO:0000256" key="2">
    <source>
        <dbReference type="ARBA" id="ARBA00022692"/>
    </source>
</evidence>
<evidence type="ECO:0008006" key="14">
    <source>
        <dbReference type="Google" id="ProtNLM"/>
    </source>
</evidence>
<comment type="caution">
    <text evidence="12">The sequence shown here is derived from an EMBL/GenBank/DDBJ whole genome shotgun (WGS) entry which is preliminary data.</text>
</comment>
<proteinExistence type="predicted"/>